<feature type="domain" description="Peptidase M28" evidence="8">
    <location>
        <begin position="301"/>
        <end position="507"/>
    </location>
</feature>
<proteinExistence type="predicted"/>
<evidence type="ECO:0000256" key="3">
    <source>
        <dbReference type="ARBA" id="ARBA00022723"/>
    </source>
</evidence>
<protein>
    <submittedName>
        <fullName evidence="9">Zn-dependent amino-or carboxypeptidase, M28 family</fullName>
    </submittedName>
</protein>
<feature type="signal peptide" evidence="7">
    <location>
        <begin position="1"/>
        <end position="21"/>
    </location>
</feature>
<accession>A0A1M7QYW0</accession>
<keyword evidence="10" id="KW-1185">Reference proteome</keyword>
<keyword evidence="1" id="KW-0031">Aminopeptidase</keyword>
<evidence type="ECO:0000256" key="5">
    <source>
        <dbReference type="ARBA" id="ARBA00022801"/>
    </source>
</evidence>
<organism evidence="9 10">
    <name type="scientific">Duganella sacchari</name>
    <dbReference type="NCBI Taxonomy" id="551987"/>
    <lineage>
        <taxon>Bacteria</taxon>
        <taxon>Pseudomonadati</taxon>
        <taxon>Pseudomonadota</taxon>
        <taxon>Betaproteobacteria</taxon>
        <taxon>Burkholderiales</taxon>
        <taxon>Oxalobacteraceae</taxon>
        <taxon>Telluria group</taxon>
        <taxon>Duganella</taxon>
    </lineage>
</organism>
<evidence type="ECO:0000256" key="1">
    <source>
        <dbReference type="ARBA" id="ARBA00022438"/>
    </source>
</evidence>
<dbReference type="GO" id="GO:0008235">
    <property type="term" value="F:metalloexopeptidase activity"/>
    <property type="evidence" value="ECO:0007669"/>
    <property type="project" value="InterPro"/>
</dbReference>
<dbReference type="EMBL" id="FRCX01000008">
    <property type="protein sequence ID" value="SHN37095.1"/>
    <property type="molecule type" value="Genomic_DNA"/>
</dbReference>
<dbReference type="Pfam" id="PF04389">
    <property type="entry name" value="Peptidase_M28"/>
    <property type="match status" value="1"/>
</dbReference>
<evidence type="ECO:0000256" key="6">
    <source>
        <dbReference type="ARBA" id="ARBA00022833"/>
    </source>
</evidence>
<keyword evidence="6" id="KW-0862">Zinc</keyword>
<dbReference type="PANTHER" id="PTHR12147:SF56">
    <property type="entry name" value="AMINOPEPTIDASE YDR415C-RELATED"/>
    <property type="match status" value="1"/>
</dbReference>
<keyword evidence="2" id="KW-0645">Protease</keyword>
<keyword evidence="4 7" id="KW-0732">Signal</keyword>
<dbReference type="Gene3D" id="3.50.30.30">
    <property type="match status" value="1"/>
</dbReference>
<dbReference type="GO" id="GO:0006508">
    <property type="term" value="P:proteolysis"/>
    <property type="evidence" value="ECO:0007669"/>
    <property type="project" value="UniProtKB-KW"/>
</dbReference>
<dbReference type="InterPro" id="IPR007484">
    <property type="entry name" value="Peptidase_M28"/>
</dbReference>
<dbReference type="SUPFAM" id="SSF53187">
    <property type="entry name" value="Zn-dependent exopeptidases"/>
    <property type="match status" value="1"/>
</dbReference>
<feature type="chain" id="PRO_5012523072" evidence="7">
    <location>
        <begin position="22"/>
        <end position="552"/>
    </location>
</feature>
<sequence>MKKTMLVMSLIAAFSAVAAHAASGPEFDAKRLSQDVKVLSSDEFEGRGPNTAGETKTVAYLIEQFKAAGMQPGGDLVKGKRAWTQDVPLGRFEIKGPVKLTLNDGKATQELKQGDDLAVRAAMNGSRLVDFKNAPLVFVGYGVTAPERKWDDFKGQDLKGKLAVVLINDPDFETGTGDFGGKAMTYYGRWTYKYEEMARRGALGIIIVHETAPASYGWNTVKNSNTNVMYDIVRKKPSDSHAPMEAWIQRDLAVDLFKRSGLDFEALKKLAQTREFKPVELKGITLSANYAVDAQVITSKNVVARLAGAKKPDETVIYSGHWDHLGVGLPDAKGDKIYNGAVDNGTGIAALLELARAYGKAPAPARSVVFLAVTAEEKGLLGSEYYASNPVYPLATTVGVINMDALSPYGPTRNFTISGSAKLDLLDQLVAKARQWNLVYAPDPKPEAGHFFRSDHFSFAKKGVPAISYGSGDDMVDGGLEAGNKIEEAYVTNNYHQPSDEWSANWPFTGMAHDLGMLYSLGRDLADSKDWPNWSKDAEFRAARDASAAKRK</sequence>
<evidence type="ECO:0000259" key="8">
    <source>
        <dbReference type="Pfam" id="PF04389"/>
    </source>
</evidence>
<dbReference type="Proteomes" id="UP000184339">
    <property type="component" value="Unassembled WGS sequence"/>
</dbReference>
<dbReference type="InterPro" id="IPR045175">
    <property type="entry name" value="M28_fam"/>
</dbReference>
<reference evidence="10" key="1">
    <citation type="submission" date="2016-11" db="EMBL/GenBank/DDBJ databases">
        <authorList>
            <person name="Varghese N."/>
            <person name="Submissions S."/>
        </authorList>
    </citation>
    <scope>NUCLEOTIDE SEQUENCE [LARGE SCALE GENOMIC DNA]</scope>
    <source>
        <strain evidence="10">Sac-22</strain>
    </source>
</reference>
<evidence type="ECO:0000256" key="7">
    <source>
        <dbReference type="SAM" id="SignalP"/>
    </source>
</evidence>
<dbReference type="CDD" id="cd05660">
    <property type="entry name" value="M28_like_PA"/>
    <property type="match status" value="1"/>
</dbReference>
<dbReference type="GO" id="GO:0046872">
    <property type="term" value="F:metal ion binding"/>
    <property type="evidence" value="ECO:0007669"/>
    <property type="project" value="UniProtKB-KW"/>
</dbReference>
<evidence type="ECO:0000313" key="10">
    <source>
        <dbReference type="Proteomes" id="UP000184339"/>
    </source>
</evidence>
<evidence type="ECO:0000313" key="9">
    <source>
        <dbReference type="EMBL" id="SHN37095.1"/>
    </source>
</evidence>
<dbReference type="AlphaFoldDB" id="A0A1M7QYW0"/>
<dbReference type="GO" id="GO:0004180">
    <property type="term" value="F:carboxypeptidase activity"/>
    <property type="evidence" value="ECO:0007669"/>
    <property type="project" value="UniProtKB-KW"/>
</dbReference>
<dbReference type="CDD" id="cd04821">
    <property type="entry name" value="PA_M28_1_2"/>
    <property type="match status" value="1"/>
</dbReference>
<keyword evidence="3" id="KW-0479">Metal-binding</keyword>
<dbReference type="GO" id="GO:0004177">
    <property type="term" value="F:aminopeptidase activity"/>
    <property type="evidence" value="ECO:0007669"/>
    <property type="project" value="UniProtKB-KW"/>
</dbReference>
<evidence type="ECO:0000256" key="2">
    <source>
        <dbReference type="ARBA" id="ARBA00022670"/>
    </source>
</evidence>
<dbReference type="FunFam" id="3.40.630.10:FF:000088">
    <property type="entry name" value="Peptidase M20"/>
    <property type="match status" value="1"/>
</dbReference>
<name>A0A1M7QYW0_9BURK</name>
<keyword evidence="5" id="KW-0378">Hydrolase</keyword>
<dbReference type="Gene3D" id="3.40.630.10">
    <property type="entry name" value="Zn peptidases"/>
    <property type="match status" value="1"/>
</dbReference>
<evidence type="ECO:0000256" key="4">
    <source>
        <dbReference type="ARBA" id="ARBA00022729"/>
    </source>
</evidence>
<dbReference type="PANTHER" id="PTHR12147">
    <property type="entry name" value="METALLOPEPTIDASE M28 FAMILY MEMBER"/>
    <property type="match status" value="1"/>
</dbReference>
<gene>
    <name evidence="9" type="ORF">SAMN05192549_108264</name>
</gene>
<dbReference type="STRING" id="551987.SAMN05192549_108264"/>
<keyword evidence="9" id="KW-0121">Carboxypeptidase</keyword>